<keyword evidence="2" id="KW-1185">Reference proteome</keyword>
<evidence type="ECO:0000313" key="1">
    <source>
        <dbReference type="EMBL" id="CAG8442845.1"/>
    </source>
</evidence>
<name>A0ACA9JZ21_9GLOM</name>
<dbReference type="EMBL" id="CAJVPU010000176">
    <property type="protein sequence ID" value="CAG8442845.1"/>
    <property type="molecule type" value="Genomic_DNA"/>
</dbReference>
<accession>A0ACA9JZ21</accession>
<protein>
    <submittedName>
        <fullName evidence="1">13338_t:CDS:1</fullName>
    </submittedName>
</protein>
<evidence type="ECO:0000313" key="2">
    <source>
        <dbReference type="Proteomes" id="UP000789702"/>
    </source>
</evidence>
<proteinExistence type="predicted"/>
<sequence length="81" mass="9473">PNAKEIYHELDGWNYIINKSWNSIIDDQSWNIQKSEIKKAFQTANAAIPKLVTLPQSNFRDKFVNKLLDFKNLPEPVNKQD</sequence>
<feature type="non-terminal residue" evidence="1">
    <location>
        <position position="1"/>
    </location>
</feature>
<dbReference type="Proteomes" id="UP000789702">
    <property type="component" value="Unassembled WGS sequence"/>
</dbReference>
<gene>
    <name evidence="1" type="ORF">DHETER_LOCUS376</name>
</gene>
<organism evidence="1 2">
    <name type="scientific">Dentiscutata heterogama</name>
    <dbReference type="NCBI Taxonomy" id="1316150"/>
    <lineage>
        <taxon>Eukaryota</taxon>
        <taxon>Fungi</taxon>
        <taxon>Fungi incertae sedis</taxon>
        <taxon>Mucoromycota</taxon>
        <taxon>Glomeromycotina</taxon>
        <taxon>Glomeromycetes</taxon>
        <taxon>Diversisporales</taxon>
        <taxon>Gigasporaceae</taxon>
        <taxon>Dentiscutata</taxon>
    </lineage>
</organism>
<comment type="caution">
    <text evidence="1">The sequence shown here is derived from an EMBL/GenBank/DDBJ whole genome shotgun (WGS) entry which is preliminary data.</text>
</comment>
<reference evidence="1" key="1">
    <citation type="submission" date="2021-06" db="EMBL/GenBank/DDBJ databases">
        <authorList>
            <person name="Kallberg Y."/>
            <person name="Tangrot J."/>
            <person name="Rosling A."/>
        </authorList>
    </citation>
    <scope>NUCLEOTIDE SEQUENCE</scope>
    <source>
        <strain evidence="1">IL203A</strain>
    </source>
</reference>